<dbReference type="InterPro" id="IPR036220">
    <property type="entry name" value="UDP-Glc/GDP-Man_DH_C_sf"/>
</dbReference>
<comment type="pathway">
    <text evidence="1">Nucleotide-sugar biosynthesis; UDP-alpha-D-glucuronate biosynthesis; UDP-alpha-D-glucuronate from UDP-alpha-D-glucose: step 1/1.</text>
</comment>
<dbReference type="OrthoDB" id="9803238at2"/>
<dbReference type="InterPro" id="IPR014026">
    <property type="entry name" value="UDP-Glc/GDP-Man_DH_dimer"/>
</dbReference>
<dbReference type="GO" id="GO:0006065">
    <property type="term" value="P:UDP-glucuronate biosynthetic process"/>
    <property type="evidence" value="ECO:0007669"/>
    <property type="project" value="UniProtKB-UniPathway"/>
</dbReference>
<feature type="binding site" evidence="11">
    <location>
        <position position="158"/>
    </location>
    <ligand>
        <name>NAD(+)</name>
        <dbReference type="ChEBI" id="CHEBI:57540"/>
    </ligand>
</feature>
<evidence type="ECO:0000256" key="2">
    <source>
        <dbReference type="ARBA" id="ARBA00006601"/>
    </source>
</evidence>
<dbReference type="InterPro" id="IPR017476">
    <property type="entry name" value="UDP-Glc/GDP-Man"/>
</dbReference>
<evidence type="ECO:0000256" key="9">
    <source>
        <dbReference type="PIRSR" id="PIRSR500134-1"/>
    </source>
</evidence>
<evidence type="ECO:0000313" key="13">
    <source>
        <dbReference type="EMBL" id="RUQ82117.1"/>
    </source>
</evidence>
<feature type="binding site" evidence="11">
    <location>
        <position position="121"/>
    </location>
    <ligand>
        <name>NAD(+)</name>
        <dbReference type="ChEBI" id="CHEBI:57540"/>
    </ligand>
</feature>
<evidence type="ECO:0000256" key="6">
    <source>
        <dbReference type="ARBA" id="ARBA00023027"/>
    </source>
</evidence>
<dbReference type="PIRSF" id="PIRSF500134">
    <property type="entry name" value="UDPglc_DH_bac"/>
    <property type="match status" value="1"/>
</dbReference>
<feature type="binding site" evidence="11">
    <location>
        <position position="333"/>
    </location>
    <ligand>
        <name>NAD(+)</name>
        <dbReference type="ChEBI" id="CHEBI:57540"/>
    </ligand>
</feature>
<evidence type="ECO:0000259" key="12">
    <source>
        <dbReference type="SMART" id="SM00984"/>
    </source>
</evidence>
<dbReference type="Pfam" id="PF03720">
    <property type="entry name" value="UDPG_MGDP_dh_C"/>
    <property type="match status" value="1"/>
</dbReference>
<feature type="binding site" evidence="11">
    <location>
        <position position="86"/>
    </location>
    <ligand>
        <name>NAD(+)</name>
        <dbReference type="ChEBI" id="CHEBI:57540"/>
    </ligand>
</feature>
<evidence type="ECO:0000313" key="14">
    <source>
        <dbReference type="Proteomes" id="UP000288012"/>
    </source>
</evidence>
<dbReference type="InterPro" id="IPR008927">
    <property type="entry name" value="6-PGluconate_DH-like_C_sf"/>
</dbReference>
<dbReference type="EMBL" id="RZGR01000029">
    <property type="protein sequence ID" value="RUQ82117.1"/>
    <property type="molecule type" value="Genomic_DNA"/>
</dbReference>
<feature type="binding site" evidence="11">
    <location>
        <position position="30"/>
    </location>
    <ligand>
        <name>NAD(+)</name>
        <dbReference type="ChEBI" id="CHEBI:57540"/>
    </ligand>
</feature>
<protein>
    <recommendedName>
        <fullName evidence="4 8">UDP-glucose 6-dehydrogenase</fullName>
        <ecNumber evidence="3 8">1.1.1.22</ecNumber>
    </recommendedName>
</protein>
<dbReference type="UniPathway" id="UPA00038">
    <property type="reaction ID" value="UER00491"/>
</dbReference>
<dbReference type="Proteomes" id="UP000288012">
    <property type="component" value="Unassembled WGS sequence"/>
</dbReference>
<feature type="binding site" evidence="10">
    <location>
        <position position="209"/>
    </location>
    <ligand>
        <name>substrate</name>
    </ligand>
</feature>
<dbReference type="Gene3D" id="3.40.50.720">
    <property type="entry name" value="NAD(P)-binding Rossmann-like Domain"/>
    <property type="match status" value="2"/>
</dbReference>
<comment type="catalytic activity">
    <reaction evidence="7 8">
        <text>UDP-alpha-D-glucose + 2 NAD(+) + H2O = UDP-alpha-D-glucuronate + 2 NADH + 3 H(+)</text>
        <dbReference type="Rhea" id="RHEA:23596"/>
        <dbReference type="ChEBI" id="CHEBI:15377"/>
        <dbReference type="ChEBI" id="CHEBI:15378"/>
        <dbReference type="ChEBI" id="CHEBI:57540"/>
        <dbReference type="ChEBI" id="CHEBI:57945"/>
        <dbReference type="ChEBI" id="CHEBI:58052"/>
        <dbReference type="ChEBI" id="CHEBI:58885"/>
        <dbReference type="EC" id="1.1.1.22"/>
    </reaction>
</comment>
<dbReference type="PIRSF" id="PIRSF000124">
    <property type="entry name" value="UDPglc_GDPman_dh"/>
    <property type="match status" value="1"/>
</dbReference>
<dbReference type="Gene3D" id="1.20.5.100">
    <property type="entry name" value="Cytochrome c1, transmembrane anchor, C-terminal"/>
    <property type="match status" value="1"/>
</dbReference>
<evidence type="ECO:0000256" key="11">
    <source>
        <dbReference type="PIRSR" id="PIRSR500134-3"/>
    </source>
</evidence>
<dbReference type="NCBIfam" id="TIGR03026">
    <property type="entry name" value="NDP-sugDHase"/>
    <property type="match status" value="1"/>
</dbReference>
<dbReference type="InterPro" id="IPR028357">
    <property type="entry name" value="UDPglc_DH_bac"/>
</dbReference>
<name>A0A3S1CKR1_9GAMM</name>
<feature type="binding site" evidence="11">
    <location>
        <position position="268"/>
    </location>
    <ligand>
        <name>NAD(+)</name>
        <dbReference type="ChEBI" id="CHEBI:57540"/>
    </ligand>
</feature>
<keyword evidence="6 8" id="KW-0520">NAD</keyword>
<dbReference type="SUPFAM" id="SSF48179">
    <property type="entry name" value="6-phosphogluconate dehydrogenase C-terminal domain-like"/>
    <property type="match status" value="1"/>
</dbReference>
<dbReference type="PANTHER" id="PTHR43750">
    <property type="entry name" value="UDP-GLUCOSE 6-DEHYDROGENASE TUAD"/>
    <property type="match status" value="1"/>
</dbReference>
<feature type="active site" description="Nucleophile" evidence="9">
    <location>
        <position position="265"/>
    </location>
</feature>
<dbReference type="EC" id="1.1.1.22" evidence="3 8"/>
<proteinExistence type="inferred from homology"/>
<evidence type="ECO:0000256" key="10">
    <source>
        <dbReference type="PIRSR" id="PIRSR500134-2"/>
    </source>
</evidence>
<dbReference type="GO" id="GO:0000271">
    <property type="term" value="P:polysaccharide biosynthetic process"/>
    <property type="evidence" value="ECO:0007669"/>
    <property type="project" value="InterPro"/>
</dbReference>
<dbReference type="GO" id="GO:0003979">
    <property type="term" value="F:UDP-glucose 6-dehydrogenase activity"/>
    <property type="evidence" value="ECO:0007669"/>
    <property type="project" value="UniProtKB-EC"/>
</dbReference>
<feature type="binding site" evidence="11">
    <location>
        <position position="35"/>
    </location>
    <ligand>
        <name>NAD(+)</name>
        <dbReference type="ChEBI" id="CHEBI:57540"/>
    </ligand>
</feature>
<feature type="binding site" evidence="10">
    <location>
        <position position="262"/>
    </location>
    <ligand>
        <name>substrate</name>
    </ligand>
</feature>
<feature type="binding site" evidence="10">
    <location>
        <begin position="254"/>
        <end position="258"/>
    </location>
    <ligand>
        <name>substrate</name>
    </ligand>
</feature>
<dbReference type="GO" id="GO:0051287">
    <property type="term" value="F:NAD binding"/>
    <property type="evidence" value="ECO:0007669"/>
    <property type="project" value="InterPro"/>
</dbReference>
<evidence type="ECO:0000256" key="3">
    <source>
        <dbReference type="ARBA" id="ARBA00012954"/>
    </source>
</evidence>
<organism evidence="13 14">
    <name type="scientific">Legionella septentrionalis</name>
    <dbReference type="NCBI Taxonomy" id="2498109"/>
    <lineage>
        <taxon>Bacteria</taxon>
        <taxon>Pseudomonadati</taxon>
        <taxon>Pseudomonadota</taxon>
        <taxon>Gammaproteobacteria</taxon>
        <taxon>Legionellales</taxon>
        <taxon>Legionellaceae</taxon>
        <taxon>Legionella</taxon>
    </lineage>
</organism>
<evidence type="ECO:0000256" key="7">
    <source>
        <dbReference type="ARBA" id="ARBA00047473"/>
    </source>
</evidence>
<reference evidence="13 14" key="1">
    <citation type="submission" date="2018-12" db="EMBL/GenBank/DDBJ databases">
        <title>Legionella sp,whole genome shotgun sequence.</title>
        <authorList>
            <person name="Wu H."/>
        </authorList>
    </citation>
    <scope>NUCLEOTIDE SEQUENCE [LARGE SCALE GENOMIC DNA]</scope>
    <source>
        <strain evidence="14">km714</strain>
    </source>
</reference>
<dbReference type="RefSeq" id="WP_126953485.1">
    <property type="nucleotide sequence ID" value="NZ_RZGR01000029.1"/>
</dbReference>
<feature type="binding site" evidence="10">
    <location>
        <begin position="155"/>
        <end position="158"/>
    </location>
    <ligand>
        <name>substrate</name>
    </ligand>
</feature>
<dbReference type="Pfam" id="PF00984">
    <property type="entry name" value="UDPG_MGDP_dh"/>
    <property type="match status" value="1"/>
</dbReference>
<accession>A0A3S1CKR1</accession>
<dbReference type="InterPro" id="IPR036291">
    <property type="entry name" value="NAD(P)-bd_dom_sf"/>
</dbReference>
<evidence type="ECO:0000256" key="8">
    <source>
        <dbReference type="PIRNR" id="PIRNR000124"/>
    </source>
</evidence>
<sequence length="452" mass="49086">MMIAVYGAGYVGLVSAVCFAKLGHQVICADINSDRIKQLNAGECPIYEEQLPELLKEQLSSRRLHFTSEPALAISKANVHIIATGTPSLPDGSADLSQVFAVAVQVARETEADALLVTKSTVPVGTGTAIEKLVQEELARRGKLHRIDVASNPEFLREGSAVYDFLNADRIVVGGNEAALKKLQKLYQPLTSQGIPLVQMSRVSAELTKYTANTMLACRISFMNQISNIAAAVGADIDEIREGISLDHRIGPHFLQAGIGYGGSCFPKDTRALIQTARQLGMNRSLLAAIEEINQLQKGWVVQQLKAHFHDELQNLTIGIWGLAFKPGTDDLREASSLVIIESLLAAGAKLRLYDPAAMRSLQKQAEYSPSVAWCNSAEHVLEGGVDALVIATEWPVFREFPLSVLARLLKTAPLFDGRNCFEPIKVQMAGISSYYSVGRPHLLGKDINNAS</sequence>
<gene>
    <name evidence="13" type="ORF">EKM59_09065</name>
</gene>
<dbReference type="SMART" id="SM00984">
    <property type="entry name" value="UDPG_MGDP_dh_C"/>
    <property type="match status" value="1"/>
</dbReference>
<evidence type="ECO:0000256" key="4">
    <source>
        <dbReference type="ARBA" id="ARBA00015132"/>
    </source>
</evidence>
<dbReference type="Pfam" id="PF03721">
    <property type="entry name" value="UDPG_MGDP_dh_N"/>
    <property type="match status" value="1"/>
</dbReference>
<feature type="domain" description="UDP-glucose/GDP-mannose dehydrogenase C-terminal" evidence="12">
    <location>
        <begin position="319"/>
        <end position="424"/>
    </location>
</feature>
<comment type="similarity">
    <text evidence="2 8">Belongs to the UDP-glucose/GDP-mannose dehydrogenase family.</text>
</comment>
<comment type="caution">
    <text evidence="13">The sequence shown here is derived from an EMBL/GenBank/DDBJ whole genome shotgun (WGS) entry which is preliminary data.</text>
</comment>
<evidence type="ECO:0000256" key="5">
    <source>
        <dbReference type="ARBA" id="ARBA00023002"/>
    </source>
</evidence>
<dbReference type="AlphaFoldDB" id="A0A3S1CKR1"/>
<keyword evidence="5 8" id="KW-0560">Oxidoreductase</keyword>
<keyword evidence="14" id="KW-1185">Reference proteome</keyword>
<feature type="binding site" evidence="10">
    <location>
        <position position="326"/>
    </location>
    <ligand>
        <name>substrate</name>
    </ligand>
</feature>
<dbReference type="InterPro" id="IPR014027">
    <property type="entry name" value="UDP-Glc/GDP-Man_DH_C"/>
</dbReference>
<evidence type="ECO:0000256" key="1">
    <source>
        <dbReference type="ARBA" id="ARBA00004701"/>
    </source>
</evidence>
<dbReference type="InterPro" id="IPR001732">
    <property type="entry name" value="UDP-Glc/GDP-Man_DH_N"/>
</dbReference>
<dbReference type="SUPFAM" id="SSF52413">
    <property type="entry name" value="UDP-glucose/GDP-mannose dehydrogenase C-terminal domain"/>
    <property type="match status" value="1"/>
</dbReference>
<dbReference type="PANTHER" id="PTHR43750:SF3">
    <property type="entry name" value="UDP-GLUCOSE 6-DEHYDROGENASE TUAD"/>
    <property type="match status" value="1"/>
</dbReference>
<dbReference type="SUPFAM" id="SSF51735">
    <property type="entry name" value="NAD(P)-binding Rossmann-fold domains"/>
    <property type="match status" value="1"/>
</dbReference>